<dbReference type="PANTHER" id="PTHR13003">
    <property type="entry name" value="NUP107-RELATED"/>
    <property type="match status" value="1"/>
</dbReference>
<dbReference type="Pfam" id="PF04121">
    <property type="entry name" value="Nup84_Nup100"/>
    <property type="match status" value="1"/>
</dbReference>
<reference evidence="10 11" key="1">
    <citation type="submission" date="2023-09" db="EMBL/GenBank/DDBJ databases">
        <title>Nesidiocoris tenuis whole genome shotgun sequence.</title>
        <authorList>
            <person name="Shibata T."/>
            <person name="Shimoda M."/>
            <person name="Kobayashi T."/>
            <person name="Uehara T."/>
        </authorList>
    </citation>
    <scope>NUCLEOTIDE SEQUENCE [LARGE SCALE GENOMIC DNA]</scope>
    <source>
        <strain evidence="10 11">Japan</strain>
    </source>
</reference>
<feature type="region of interest" description="Disordered" evidence="9">
    <location>
        <begin position="1"/>
        <end position="66"/>
    </location>
</feature>
<accession>A0ABN7AXG4</accession>
<dbReference type="EMBL" id="AP028915">
    <property type="protein sequence ID" value="BES96880.1"/>
    <property type="molecule type" value="Genomic_DNA"/>
</dbReference>
<evidence type="ECO:0000256" key="5">
    <source>
        <dbReference type="ARBA" id="ARBA00023010"/>
    </source>
</evidence>
<sequence>MTSRQIFLQQMNRLPPPGESYDDEREDEPIRRPSGRSSTQQMAQFPSPSQSVSRFSGPIFPPSTAMDNQELTSTTFLWPGRRKSKIRKSFVEDLSVSYSPEELARLVDPSETAMTSVFAVDDLPRNLHFEFQGICESFSSSFNVFDAVQAFTDKCEAVIESSFKIAAARRNDDMSWLVNEKNTWKLIYALYRDRAFAEDDYPEPEGEPHPLSEKEIVMHFYHRNRSAREAQLVIDWLERNAKDQWNLMSNEEVGFFTDKTVAWENTLLQLENGDLPYSSSRRIVNSLDPDAPRREGLPLHDLDAEDDKRLLRQVFAEIRKGNIDKAQEICIHCGQAWRAATLEGWRLFHDPNYLSTEGKSKLPTEGNPNRGIWKLCAWKMCEDPATLDEDKAVIGALCGHLPSVLPFCSSWEDLLWANTKAAVDVAVEQIIRDDSLKEYPPLPPHYWNYGRKMEDILSDVGSSPEGKIPIRVIQELLIVDNTSELLTKCNSWIEGPCQPQFLRFLAHVVLVLRMIGSLEPEHLGDEVIKAYIKALFEEGDSDLIAFYCSKLPIEDQIEVYSEYLGLVNDSPERENCLRSAEKYELEVPRITERVVRKVRSIETQEATTSSETAALSDQVTEDDAKKISALEWMMFYENQRAEAIWETNAVVRHFIACNKLAAARLALDKVPPNSTEVVLIQYKCTLDDGETVSRSKLPPKADSAIKEYICLKAYLDARESFAIWFHEFNNSKPTMPTDPAPKDLTLSVVHEYKVNRYREDLEKWKKSMLHQTERLQTQFNNIIVFPGGWLVDNVIDEEPRKSHLERLRSLCIPEICLLLYRVLENMEMHEKVLDLLTLLMDESTGYYKVFSRQDLNNLLTKATATCRHLLKNEGTPFGKRDASEMLEERFALKLRNDDDDTDETPGWLPGRENFTVKLDQLQMEPSDMELADLLPIESSSQYDVPDDDDDDGFEMAADSKSPGFEVKQSADVFRRIDPDSVDKY</sequence>
<evidence type="ECO:0000256" key="6">
    <source>
        <dbReference type="ARBA" id="ARBA00023132"/>
    </source>
</evidence>
<keyword evidence="5 8" id="KW-0811">Translocation</keyword>
<comment type="subunit">
    <text evidence="8">Part of the nuclear pore complex (NPC).</text>
</comment>
<feature type="compositionally biased region" description="Polar residues" evidence="9">
    <location>
        <begin position="35"/>
        <end position="54"/>
    </location>
</feature>
<organism evidence="10 11">
    <name type="scientific">Nesidiocoris tenuis</name>
    <dbReference type="NCBI Taxonomy" id="355587"/>
    <lineage>
        <taxon>Eukaryota</taxon>
        <taxon>Metazoa</taxon>
        <taxon>Ecdysozoa</taxon>
        <taxon>Arthropoda</taxon>
        <taxon>Hexapoda</taxon>
        <taxon>Insecta</taxon>
        <taxon>Pterygota</taxon>
        <taxon>Neoptera</taxon>
        <taxon>Paraneoptera</taxon>
        <taxon>Hemiptera</taxon>
        <taxon>Heteroptera</taxon>
        <taxon>Panheteroptera</taxon>
        <taxon>Cimicomorpha</taxon>
        <taxon>Miridae</taxon>
        <taxon>Dicyphina</taxon>
        <taxon>Nesidiocoris</taxon>
    </lineage>
</organism>
<proteinExistence type="inferred from homology"/>
<name>A0ABN7AXG4_9HEMI</name>
<keyword evidence="4" id="KW-0653">Protein transport</keyword>
<evidence type="ECO:0000256" key="8">
    <source>
        <dbReference type="RuleBase" id="RU365072"/>
    </source>
</evidence>
<evidence type="ECO:0000256" key="2">
    <source>
        <dbReference type="ARBA" id="ARBA00022448"/>
    </source>
</evidence>
<evidence type="ECO:0000256" key="3">
    <source>
        <dbReference type="ARBA" id="ARBA00022816"/>
    </source>
</evidence>
<comment type="function">
    <text evidence="8">Functions as a component of the nuclear pore complex (NPC).</text>
</comment>
<feature type="compositionally biased region" description="Acidic residues" evidence="9">
    <location>
        <begin position="944"/>
        <end position="953"/>
    </location>
</feature>
<dbReference type="InterPro" id="IPR007252">
    <property type="entry name" value="Nup84/Nup107"/>
</dbReference>
<keyword evidence="8" id="KW-0472">Membrane</keyword>
<evidence type="ECO:0000256" key="4">
    <source>
        <dbReference type="ARBA" id="ARBA00022927"/>
    </source>
</evidence>
<keyword evidence="2 8" id="KW-0813">Transport</keyword>
<comment type="similarity">
    <text evidence="1 8">Belongs to the nucleoporin Nup84/Nup107 family.</text>
</comment>
<evidence type="ECO:0000256" key="1">
    <source>
        <dbReference type="ARBA" id="ARBA00009510"/>
    </source>
</evidence>
<dbReference type="Gene3D" id="1.10.3450.20">
    <property type="match status" value="1"/>
</dbReference>
<keyword evidence="7 8" id="KW-0539">Nucleus</keyword>
<dbReference type="Proteomes" id="UP001307889">
    <property type="component" value="Chromosome 7"/>
</dbReference>
<feature type="compositionally biased region" description="Polar residues" evidence="9">
    <location>
        <begin position="1"/>
        <end position="12"/>
    </location>
</feature>
<evidence type="ECO:0000256" key="7">
    <source>
        <dbReference type="ARBA" id="ARBA00023242"/>
    </source>
</evidence>
<evidence type="ECO:0000256" key="9">
    <source>
        <dbReference type="SAM" id="MobiDB-lite"/>
    </source>
</evidence>
<evidence type="ECO:0000313" key="11">
    <source>
        <dbReference type="Proteomes" id="UP001307889"/>
    </source>
</evidence>
<comment type="subcellular location">
    <subcellularLocation>
        <location evidence="8">Nucleus</location>
        <location evidence="8">Nuclear pore complex</location>
    </subcellularLocation>
    <subcellularLocation>
        <location evidence="8">Nucleus membrane</location>
    </subcellularLocation>
</comment>
<feature type="region of interest" description="Disordered" evidence="9">
    <location>
        <begin position="938"/>
        <end position="964"/>
    </location>
</feature>
<keyword evidence="11" id="KW-1185">Reference proteome</keyword>
<protein>
    <recommendedName>
        <fullName evidence="8">Nuclear pore complex protein</fullName>
    </recommendedName>
</protein>
<dbReference type="Gene3D" id="1.20.190.50">
    <property type="match status" value="1"/>
</dbReference>
<gene>
    <name evidence="10" type="ORF">NTJ_09693</name>
</gene>
<keyword evidence="6 8" id="KW-0906">Nuclear pore complex</keyword>
<dbReference type="PANTHER" id="PTHR13003:SF2">
    <property type="entry name" value="NUCLEAR PORE COMPLEX PROTEIN NUP107"/>
    <property type="match status" value="1"/>
</dbReference>
<keyword evidence="3" id="KW-0509">mRNA transport</keyword>
<evidence type="ECO:0000313" key="10">
    <source>
        <dbReference type="EMBL" id="BES96880.1"/>
    </source>
</evidence>